<dbReference type="EMBL" id="AP028909">
    <property type="protein sequence ID" value="BES88038.1"/>
    <property type="molecule type" value="Genomic_DNA"/>
</dbReference>
<protein>
    <submittedName>
        <fullName evidence="3">Casein kinase 1 gamma</fullName>
    </submittedName>
</protein>
<accession>A0ABN7A7R9</accession>
<keyword evidence="4" id="KW-1185">Reference proteome</keyword>
<sequence>MQKREGPAREKEINESKRPTKSNDFKTRMIMHSSRGHNMTGSAGVLMVGPNFRVGKKIGCGNFGELRLGKSIFENFSIDRNALVILFGLCTMFRLAVALRL</sequence>
<proteinExistence type="predicted"/>
<keyword evidence="3" id="KW-0808">Transferase</keyword>
<feature type="transmembrane region" description="Helical" evidence="2">
    <location>
        <begin position="82"/>
        <end position="99"/>
    </location>
</feature>
<organism evidence="3 4">
    <name type="scientific">Nesidiocoris tenuis</name>
    <dbReference type="NCBI Taxonomy" id="355587"/>
    <lineage>
        <taxon>Eukaryota</taxon>
        <taxon>Metazoa</taxon>
        <taxon>Ecdysozoa</taxon>
        <taxon>Arthropoda</taxon>
        <taxon>Hexapoda</taxon>
        <taxon>Insecta</taxon>
        <taxon>Pterygota</taxon>
        <taxon>Neoptera</taxon>
        <taxon>Paraneoptera</taxon>
        <taxon>Hemiptera</taxon>
        <taxon>Heteroptera</taxon>
        <taxon>Panheteroptera</taxon>
        <taxon>Cimicomorpha</taxon>
        <taxon>Miridae</taxon>
        <taxon>Dicyphina</taxon>
        <taxon>Nesidiocoris</taxon>
    </lineage>
</organism>
<keyword evidence="2" id="KW-0472">Membrane</keyword>
<keyword evidence="2" id="KW-1133">Transmembrane helix</keyword>
<dbReference type="GO" id="GO:0016301">
    <property type="term" value="F:kinase activity"/>
    <property type="evidence" value="ECO:0007669"/>
    <property type="project" value="UniProtKB-KW"/>
</dbReference>
<evidence type="ECO:0000313" key="3">
    <source>
        <dbReference type="EMBL" id="BES88038.1"/>
    </source>
</evidence>
<name>A0ABN7A7R9_9HEMI</name>
<evidence type="ECO:0000313" key="4">
    <source>
        <dbReference type="Proteomes" id="UP001307889"/>
    </source>
</evidence>
<feature type="region of interest" description="Disordered" evidence="1">
    <location>
        <begin position="1"/>
        <end position="25"/>
    </location>
</feature>
<evidence type="ECO:0000256" key="2">
    <source>
        <dbReference type="SAM" id="Phobius"/>
    </source>
</evidence>
<keyword evidence="2" id="KW-0812">Transmembrane</keyword>
<evidence type="ECO:0000256" key="1">
    <source>
        <dbReference type="SAM" id="MobiDB-lite"/>
    </source>
</evidence>
<reference evidence="3 4" key="1">
    <citation type="submission" date="2023-09" db="EMBL/GenBank/DDBJ databases">
        <title>Nesidiocoris tenuis whole genome shotgun sequence.</title>
        <authorList>
            <person name="Shibata T."/>
            <person name="Shimoda M."/>
            <person name="Kobayashi T."/>
            <person name="Uehara T."/>
        </authorList>
    </citation>
    <scope>NUCLEOTIDE SEQUENCE [LARGE SCALE GENOMIC DNA]</scope>
    <source>
        <strain evidence="3 4">Japan</strain>
    </source>
</reference>
<dbReference type="Proteomes" id="UP001307889">
    <property type="component" value="Chromosome 1"/>
</dbReference>
<gene>
    <name evidence="3" type="ORF">NTJ_00844</name>
</gene>
<dbReference type="Gene3D" id="3.30.200.20">
    <property type="entry name" value="Phosphorylase Kinase, domain 1"/>
    <property type="match status" value="1"/>
</dbReference>
<keyword evidence="3" id="KW-0418">Kinase</keyword>